<dbReference type="AlphaFoldDB" id="A0AAJ7T4P6"/>
<protein>
    <submittedName>
        <fullName evidence="6">Tribbles homolog 3-like</fullName>
    </submittedName>
</protein>
<accession>A0AAJ7T4P6</accession>
<dbReference type="GO" id="GO:0004860">
    <property type="term" value="F:protein kinase inhibitor activity"/>
    <property type="evidence" value="ECO:0007669"/>
    <property type="project" value="UniProtKB-KW"/>
</dbReference>
<sequence length="374" mass="40738">MEGTRRLQEARPTSLLGKRARPSCGGGGGGGGGGALHQTPRHHPDREGLPPALAAVEPRSHCPARVGEYLLVAPLDVGGYRAVHEATGKEFICKVVEAARWPTLLEAYRRVCPHELVSSPVELLVGSRHTYALHAHAHSDAHALVRARGRLPEPEAARLFRHMAEAVARCHERGLVLRDLKLRRFVFRDPERTQLVLDGLEDALLLQGMDDSLTDRRACPAYVSPELLRSSPSASAGAPRPVPYSGRAADVWGLGVALYAMLVGRYPFHDPAPSALFRKIRHGRYALPEWLSPAARCLIGGLLRHEPSERATAWDALQHPWLRVGDTGSATATATNSRTMPVNPSVNAGCVWSRNDDQTVPDVEVEEAGDLFFS</sequence>
<reference evidence="6" key="1">
    <citation type="submission" date="2025-08" db="UniProtKB">
        <authorList>
            <consortium name="RefSeq"/>
        </authorList>
    </citation>
    <scope>IDENTIFICATION</scope>
    <source>
        <tissue evidence="6">Sperm</tissue>
    </source>
</reference>
<proteinExistence type="inferred from homology"/>
<name>A0AAJ7T4P6_PETMA</name>
<dbReference type="SMART" id="SM00220">
    <property type="entry name" value="S_TKc"/>
    <property type="match status" value="1"/>
</dbReference>
<dbReference type="Pfam" id="PF00069">
    <property type="entry name" value="Pkinase"/>
    <property type="match status" value="1"/>
</dbReference>
<dbReference type="KEGG" id="pmrn:116942680"/>
<comment type="similarity">
    <text evidence="2">Belongs to the protein kinase superfamily. CAMK Ser/Thr protein kinase family. Tribbles subfamily.</text>
</comment>
<dbReference type="InterPro" id="IPR011009">
    <property type="entry name" value="Kinase-like_dom_sf"/>
</dbReference>
<dbReference type="InterPro" id="IPR000719">
    <property type="entry name" value="Prot_kinase_dom"/>
</dbReference>
<feature type="compositionally biased region" description="Gly residues" evidence="3">
    <location>
        <begin position="24"/>
        <end position="35"/>
    </location>
</feature>
<dbReference type="PANTHER" id="PTHR22961">
    <property type="entry name" value="SER/THR PROTEIN KINASE-TRB"/>
    <property type="match status" value="1"/>
</dbReference>
<evidence type="ECO:0000313" key="6">
    <source>
        <dbReference type="RefSeq" id="XP_032810794.1"/>
    </source>
</evidence>
<keyword evidence="1" id="KW-0649">Protein kinase inhibitor</keyword>
<dbReference type="Proteomes" id="UP001318040">
    <property type="component" value="Chromosome 15"/>
</dbReference>
<dbReference type="GO" id="GO:0004672">
    <property type="term" value="F:protein kinase activity"/>
    <property type="evidence" value="ECO:0007669"/>
    <property type="project" value="InterPro"/>
</dbReference>
<dbReference type="Gene3D" id="1.10.510.10">
    <property type="entry name" value="Transferase(Phosphotransferase) domain 1"/>
    <property type="match status" value="1"/>
</dbReference>
<evidence type="ECO:0000256" key="3">
    <source>
        <dbReference type="SAM" id="MobiDB-lite"/>
    </source>
</evidence>
<dbReference type="RefSeq" id="XP_032810794.1">
    <property type="nucleotide sequence ID" value="XM_032954903.1"/>
</dbReference>
<dbReference type="GO" id="GO:0032436">
    <property type="term" value="P:positive regulation of proteasomal ubiquitin-dependent protein catabolic process"/>
    <property type="evidence" value="ECO:0007669"/>
    <property type="project" value="TreeGrafter"/>
</dbReference>
<organism evidence="5 6">
    <name type="scientific">Petromyzon marinus</name>
    <name type="common">Sea lamprey</name>
    <dbReference type="NCBI Taxonomy" id="7757"/>
    <lineage>
        <taxon>Eukaryota</taxon>
        <taxon>Metazoa</taxon>
        <taxon>Chordata</taxon>
        <taxon>Craniata</taxon>
        <taxon>Vertebrata</taxon>
        <taxon>Cyclostomata</taxon>
        <taxon>Hyperoartia</taxon>
        <taxon>Petromyzontiformes</taxon>
        <taxon>Petromyzontidae</taxon>
        <taxon>Petromyzon</taxon>
    </lineage>
</organism>
<dbReference type="Gene3D" id="3.30.200.20">
    <property type="entry name" value="Phosphorylase Kinase, domain 1"/>
    <property type="match status" value="1"/>
</dbReference>
<gene>
    <name evidence="6" type="primary">LOC116942680</name>
</gene>
<feature type="region of interest" description="Disordered" evidence="3">
    <location>
        <begin position="1"/>
        <end position="51"/>
    </location>
</feature>
<evidence type="ECO:0000313" key="5">
    <source>
        <dbReference type="Proteomes" id="UP001318040"/>
    </source>
</evidence>
<evidence type="ECO:0000256" key="2">
    <source>
        <dbReference type="ARBA" id="ARBA00038180"/>
    </source>
</evidence>
<evidence type="ECO:0000259" key="4">
    <source>
        <dbReference type="PROSITE" id="PS50011"/>
    </source>
</evidence>
<dbReference type="FunFam" id="1.10.510.10:FF:000153">
    <property type="entry name" value="Tribbles homolog 2"/>
    <property type="match status" value="1"/>
</dbReference>
<evidence type="ECO:0000256" key="1">
    <source>
        <dbReference type="ARBA" id="ARBA00023013"/>
    </source>
</evidence>
<dbReference type="PANTHER" id="PTHR22961:SF14">
    <property type="entry name" value="TRIBBLES HOMOLOG 3"/>
    <property type="match status" value="1"/>
</dbReference>
<dbReference type="InterPro" id="IPR024104">
    <property type="entry name" value="Tribbles/Ser_Thr_kinase_40"/>
</dbReference>
<feature type="domain" description="Protein kinase" evidence="4">
    <location>
        <begin position="69"/>
        <end position="322"/>
    </location>
</feature>
<dbReference type="GO" id="GO:0005634">
    <property type="term" value="C:nucleus"/>
    <property type="evidence" value="ECO:0007669"/>
    <property type="project" value="TreeGrafter"/>
</dbReference>
<dbReference type="GO" id="GO:0005524">
    <property type="term" value="F:ATP binding"/>
    <property type="evidence" value="ECO:0007669"/>
    <property type="project" value="InterPro"/>
</dbReference>
<dbReference type="PROSITE" id="PS50011">
    <property type="entry name" value="PROTEIN_KINASE_DOM"/>
    <property type="match status" value="1"/>
</dbReference>
<dbReference type="SUPFAM" id="SSF56112">
    <property type="entry name" value="Protein kinase-like (PK-like)"/>
    <property type="match status" value="1"/>
</dbReference>
<dbReference type="GO" id="GO:0031434">
    <property type="term" value="F:mitogen-activated protein kinase kinase binding"/>
    <property type="evidence" value="ECO:0007669"/>
    <property type="project" value="TreeGrafter"/>
</dbReference>
<keyword evidence="5" id="KW-1185">Reference proteome</keyword>